<evidence type="ECO:0000256" key="6">
    <source>
        <dbReference type="ARBA" id="ARBA00022989"/>
    </source>
</evidence>
<proteinExistence type="inferred from homology"/>
<evidence type="ECO:0000256" key="2">
    <source>
        <dbReference type="ARBA" id="ARBA00022448"/>
    </source>
</evidence>
<keyword evidence="6 9" id="KW-1133">Transmembrane helix</keyword>
<dbReference type="PANTHER" id="PTHR30574:SF1">
    <property type="entry name" value="SULPHUR TRANSPORT DOMAIN-CONTAINING PROTEIN"/>
    <property type="match status" value="1"/>
</dbReference>
<keyword evidence="2" id="KW-0813">Transport</keyword>
<reference evidence="10 11" key="1">
    <citation type="submission" date="2020-11" db="EMBL/GenBank/DDBJ databases">
        <title>Algicoccus daihaiensis sp.nov., isolated from Daihai Lake in Inner Mongolia.</title>
        <authorList>
            <person name="Kai J."/>
        </authorList>
    </citation>
    <scope>NUCLEOTIDE SEQUENCE [LARGE SCALE GENOMIC DNA]</scope>
    <source>
        <strain evidence="11">f23</strain>
    </source>
</reference>
<keyword evidence="7 9" id="KW-0472">Membrane</keyword>
<accession>A0ABY4AIL0</accession>
<evidence type="ECO:0000256" key="7">
    <source>
        <dbReference type="ARBA" id="ARBA00023136"/>
    </source>
</evidence>
<gene>
    <name evidence="10" type="ORF">DHf2319_09965</name>
</gene>
<keyword evidence="4" id="KW-0997">Cell inner membrane</keyword>
<comment type="similarity">
    <text evidence="8">Belongs to the TsuA/YedE (TC 9.B.102) family.</text>
</comment>
<evidence type="ECO:0000256" key="9">
    <source>
        <dbReference type="SAM" id="Phobius"/>
    </source>
</evidence>
<feature type="transmembrane region" description="Helical" evidence="9">
    <location>
        <begin position="12"/>
        <end position="30"/>
    </location>
</feature>
<name>A0ABY4AIL0_9BURK</name>
<feature type="transmembrane region" description="Helical" evidence="9">
    <location>
        <begin position="124"/>
        <end position="145"/>
    </location>
</feature>
<dbReference type="InterPro" id="IPR007272">
    <property type="entry name" value="Sulf_transp_TsuA/YedE"/>
</dbReference>
<comment type="subcellular location">
    <subcellularLocation>
        <location evidence="1">Cell inner membrane</location>
        <topology evidence="1">Multi-pass membrane protein</topology>
    </subcellularLocation>
</comment>
<evidence type="ECO:0000256" key="8">
    <source>
        <dbReference type="ARBA" id="ARBA00035655"/>
    </source>
</evidence>
<dbReference type="RefSeq" id="WP_243478017.1">
    <property type="nucleotide sequence ID" value="NZ_CP063982.1"/>
</dbReference>
<evidence type="ECO:0000256" key="1">
    <source>
        <dbReference type="ARBA" id="ARBA00004429"/>
    </source>
</evidence>
<evidence type="ECO:0000313" key="10">
    <source>
        <dbReference type="EMBL" id="UOD49773.1"/>
    </source>
</evidence>
<dbReference type="Pfam" id="PF04143">
    <property type="entry name" value="Sulf_transp"/>
    <property type="match status" value="1"/>
</dbReference>
<keyword evidence="5 9" id="KW-0812">Transmembrane</keyword>
<feature type="transmembrane region" description="Helical" evidence="9">
    <location>
        <begin position="55"/>
        <end position="75"/>
    </location>
</feature>
<keyword evidence="3" id="KW-1003">Cell membrane</keyword>
<evidence type="ECO:0000256" key="5">
    <source>
        <dbReference type="ARBA" id="ARBA00022692"/>
    </source>
</evidence>
<dbReference type="Proteomes" id="UP000831607">
    <property type="component" value="Chromosome"/>
</dbReference>
<protein>
    <submittedName>
        <fullName evidence="10">YeeE/YedE family protein</fullName>
    </submittedName>
</protein>
<dbReference type="EMBL" id="CP063982">
    <property type="protein sequence ID" value="UOD49773.1"/>
    <property type="molecule type" value="Genomic_DNA"/>
</dbReference>
<evidence type="ECO:0000256" key="4">
    <source>
        <dbReference type="ARBA" id="ARBA00022519"/>
    </source>
</evidence>
<evidence type="ECO:0000256" key="3">
    <source>
        <dbReference type="ARBA" id="ARBA00022475"/>
    </source>
</evidence>
<organism evidence="10 11">
    <name type="scientific">Orrella daihaiensis</name>
    <dbReference type="NCBI Taxonomy" id="2782176"/>
    <lineage>
        <taxon>Bacteria</taxon>
        <taxon>Pseudomonadati</taxon>
        <taxon>Pseudomonadota</taxon>
        <taxon>Betaproteobacteria</taxon>
        <taxon>Burkholderiales</taxon>
        <taxon>Alcaligenaceae</taxon>
        <taxon>Orrella</taxon>
    </lineage>
</organism>
<dbReference type="PANTHER" id="PTHR30574">
    <property type="entry name" value="INNER MEMBRANE PROTEIN YEDE"/>
    <property type="match status" value="1"/>
</dbReference>
<evidence type="ECO:0000313" key="11">
    <source>
        <dbReference type="Proteomes" id="UP000831607"/>
    </source>
</evidence>
<feature type="transmembrane region" description="Helical" evidence="9">
    <location>
        <begin position="87"/>
        <end position="104"/>
    </location>
</feature>
<sequence length="147" mass="15393">MTIDWANFTPWLSLAGGLLIGLATVMLMYFKGRIAGISGVIGSLMQFGNTPQGHFSWRIAFVLGLILSSAIYGLFAVMPTSQIDTSYGLVILAGLLVGFGTRMGSGCTSGHAVCGLGRLSVRSIAATFSFMASGFVTAYIVFHVLGA</sequence>
<keyword evidence="11" id="KW-1185">Reference proteome</keyword>